<evidence type="ECO:0000256" key="3">
    <source>
        <dbReference type="SAM" id="MobiDB-lite"/>
    </source>
</evidence>
<dbReference type="SMART" id="SM00028">
    <property type="entry name" value="TPR"/>
    <property type="match status" value="2"/>
</dbReference>
<comment type="caution">
    <text evidence="4">The sequence shown here is derived from an EMBL/GenBank/DDBJ whole genome shotgun (WGS) entry which is preliminary data.</text>
</comment>
<dbReference type="Gene3D" id="1.25.40.10">
    <property type="entry name" value="Tetratricopeptide repeat domain"/>
    <property type="match status" value="2"/>
</dbReference>
<dbReference type="PANTHER" id="PTHR45641">
    <property type="entry name" value="TETRATRICOPEPTIDE REPEAT PROTEIN (AFU_ORTHOLOGUE AFUA_6G03870)"/>
    <property type="match status" value="1"/>
</dbReference>
<dbReference type="EMBL" id="MLAW01000070">
    <property type="protein sequence ID" value="OJJ15490.1"/>
    <property type="molecule type" value="Genomic_DNA"/>
</dbReference>
<keyword evidence="1" id="KW-0677">Repeat</keyword>
<feature type="compositionally biased region" description="Basic and acidic residues" evidence="3">
    <location>
        <begin position="364"/>
        <end position="378"/>
    </location>
</feature>
<dbReference type="InterPro" id="IPR019734">
    <property type="entry name" value="TPR_rpt"/>
</dbReference>
<dbReference type="InterPro" id="IPR011990">
    <property type="entry name" value="TPR-like_helical_dom_sf"/>
</dbReference>
<dbReference type="SUPFAM" id="SSF48452">
    <property type="entry name" value="TPR-like"/>
    <property type="match status" value="1"/>
</dbReference>
<reference evidence="4" key="1">
    <citation type="submission" date="2016-10" db="EMBL/GenBank/DDBJ databases">
        <title>CRISPR-Cas defence system in Roseofilum reptotaenium: evidence of a bacteriophage-cyanobacterium arms race in the coral black band disease.</title>
        <authorList>
            <person name="Buerger P."/>
            <person name="Wood-Charlson E.M."/>
            <person name="Weynberg K.D."/>
            <person name="Willis B."/>
            <person name="Van Oppen M.J."/>
        </authorList>
    </citation>
    <scope>NUCLEOTIDE SEQUENCE [LARGE SCALE GENOMIC DNA]</scope>
    <source>
        <strain evidence="4">AO1-A</strain>
    </source>
</reference>
<feature type="region of interest" description="Disordered" evidence="3">
    <location>
        <begin position="362"/>
        <end position="381"/>
    </location>
</feature>
<evidence type="ECO:0000313" key="4">
    <source>
        <dbReference type="EMBL" id="OJJ15490.1"/>
    </source>
</evidence>
<dbReference type="STRING" id="1925591.BI308_24350"/>
<evidence type="ECO:0008006" key="6">
    <source>
        <dbReference type="Google" id="ProtNLM"/>
    </source>
</evidence>
<dbReference type="Pfam" id="PF13374">
    <property type="entry name" value="TPR_10"/>
    <property type="match status" value="1"/>
</dbReference>
<dbReference type="Proteomes" id="UP000183940">
    <property type="component" value="Unassembled WGS sequence"/>
</dbReference>
<keyword evidence="2" id="KW-0802">TPR repeat</keyword>
<dbReference type="AlphaFoldDB" id="A0A1L9QK04"/>
<keyword evidence="5" id="KW-1185">Reference proteome</keyword>
<evidence type="ECO:0000256" key="1">
    <source>
        <dbReference type="ARBA" id="ARBA00022737"/>
    </source>
</evidence>
<evidence type="ECO:0000256" key="2">
    <source>
        <dbReference type="ARBA" id="ARBA00022803"/>
    </source>
</evidence>
<protein>
    <recommendedName>
        <fullName evidence="6">Tetratricopeptide repeat protein</fullName>
    </recommendedName>
</protein>
<evidence type="ECO:0000313" key="5">
    <source>
        <dbReference type="Proteomes" id="UP000183940"/>
    </source>
</evidence>
<organism evidence="4 5">
    <name type="scientific">Roseofilum reptotaenium AO1-A</name>
    <dbReference type="NCBI Taxonomy" id="1925591"/>
    <lineage>
        <taxon>Bacteria</taxon>
        <taxon>Bacillati</taxon>
        <taxon>Cyanobacteriota</taxon>
        <taxon>Cyanophyceae</taxon>
        <taxon>Desertifilales</taxon>
        <taxon>Desertifilaceae</taxon>
        <taxon>Roseofilum</taxon>
    </lineage>
</organism>
<proteinExistence type="predicted"/>
<gene>
    <name evidence="4" type="ORF">BI308_24350</name>
</gene>
<accession>A0A1L9QK04</accession>
<name>A0A1L9QK04_9CYAN</name>
<sequence length="629" mass="72418">MLQDKNWQTYRDLKEVLSLNVRRQLFLAVCDDPNFCQYLVNQLDMESRCNGTPLDSEIPRWVTLELEADDPNLVHQIDRWYNVANHQEIQKSLPLSPNSPPRRRKDDWMKVSPLDLSPHVPREFSPGFQFFGVQRLMQKSPTQQWSFLQNLEYIAQRYLDLAWDWNLLIWIPRPWLFSIQQSVPRFWHCHTGLFEFVAEPLPTHSRGGGALKGQVKELAELPPQEEEEQKLGTGVRETQRPVVVKTDTLQEVQEAIAAQRKTLEELEEDAIARLDLLNDLGNLYWILSRKTTNREEGLAALKQAIQTYEQALSHPQIKSQPQGYTRLQNNLGIAYGELSRHENPVEGLEKAIAAYQSALSHQRKPADQSYDRVSDQDSQHYASTQNNLGTAYWNLAQHQEAAKNLKQAIAAYQEALKYYHPDRDALSYGMIQNNLGTAYWNLSRYHNSKDYLQLAIWSYQLALQYRTLETNPSGYTATQNNLGTTYWHLANQSDAPIEQKREHLKECIGAYQKVIEALENTKPEGSLNLTFDPIATHNNLGVALYQLAMSAHQVGSKDKSDILEPLELSLKHHIEAWTRWQNNPQMAHTALNYLLQAVRSIYNEGGIDAQNRALAQVPRNLLPEILNRL</sequence>